<comment type="caution">
    <text evidence="3">The sequence shown here is derived from an EMBL/GenBank/DDBJ whole genome shotgun (WGS) entry which is preliminary data.</text>
</comment>
<name>A0A5J4VWJ2_9EUKA</name>
<keyword evidence="2" id="KW-0812">Transmembrane</keyword>
<dbReference type="EMBL" id="SNRW01004616">
    <property type="protein sequence ID" value="KAA6386872.1"/>
    <property type="molecule type" value="Genomic_DNA"/>
</dbReference>
<protein>
    <submittedName>
        <fullName evidence="3">Uncharacterized protein</fullName>
    </submittedName>
</protein>
<evidence type="ECO:0000313" key="4">
    <source>
        <dbReference type="Proteomes" id="UP000324800"/>
    </source>
</evidence>
<feature type="region of interest" description="Disordered" evidence="1">
    <location>
        <begin position="73"/>
        <end position="95"/>
    </location>
</feature>
<evidence type="ECO:0000256" key="1">
    <source>
        <dbReference type="SAM" id="MobiDB-lite"/>
    </source>
</evidence>
<gene>
    <name evidence="3" type="ORF">EZS28_017603</name>
</gene>
<dbReference type="Proteomes" id="UP000324800">
    <property type="component" value="Unassembled WGS sequence"/>
</dbReference>
<evidence type="ECO:0000256" key="2">
    <source>
        <dbReference type="SAM" id="Phobius"/>
    </source>
</evidence>
<reference evidence="3 4" key="1">
    <citation type="submission" date="2019-03" db="EMBL/GenBank/DDBJ databases">
        <title>Single cell metagenomics reveals metabolic interactions within the superorganism composed of flagellate Streblomastix strix and complex community of Bacteroidetes bacteria on its surface.</title>
        <authorList>
            <person name="Treitli S.C."/>
            <person name="Kolisko M."/>
            <person name="Husnik F."/>
            <person name="Keeling P."/>
            <person name="Hampl V."/>
        </authorList>
    </citation>
    <scope>NUCLEOTIDE SEQUENCE [LARGE SCALE GENOMIC DNA]</scope>
    <source>
        <strain evidence="3">ST1C</strain>
    </source>
</reference>
<organism evidence="3 4">
    <name type="scientific">Streblomastix strix</name>
    <dbReference type="NCBI Taxonomy" id="222440"/>
    <lineage>
        <taxon>Eukaryota</taxon>
        <taxon>Metamonada</taxon>
        <taxon>Preaxostyla</taxon>
        <taxon>Oxymonadida</taxon>
        <taxon>Streblomastigidae</taxon>
        <taxon>Streblomastix</taxon>
    </lineage>
</organism>
<evidence type="ECO:0000313" key="3">
    <source>
        <dbReference type="EMBL" id="KAA6386872.1"/>
    </source>
</evidence>
<accession>A0A5J4VWJ2</accession>
<sequence length="95" mass="10852">MIKSGVQTIRLKSAYFVEDIIGYPSTTILQAVGYEMVTPLSSVVGLILTFVIPWIIISALGKMHILTVKKDYKKNKNKKKKKKKKKKKINKMKKN</sequence>
<proteinExistence type="predicted"/>
<keyword evidence="2" id="KW-1133">Transmembrane helix</keyword>
<dbReference type="AlphaFoldDB" id="A0A5J4VWJ2"/>
<keyword evidence="2" id="KW-0472">Membrane</keyword>
<feature type="transmembrane region" description="Helical" evidence="2">
    <location>
        <begin position="40"/>
        <end position="60"/>
    </location>
</feature>